<feature type="region of interest" description="Disordered" evidence="1">
    <location>
        <begin position="1"/>
        <end position="22"/>
    </location>
</feature>
<proteinExistence type="predicted"/>
<keyword evidence="3" id="KW-1185">Reference proteome</keyword>
<comment type="caution">
    <text evidence="2">The sequence shown here is derived from an EMBL/GenBank/DDBJ whole genome shotgun (WGS) entry which is preliminary data.</text>
</comment>
<evidence type="ECO:0000256" key="1">
    <source>
        <dbReference type="SAM" id="MobiDB-lite"/>
    </source>
</evidence>
<gene>
    <name evidence="2" type="ORF">QJS10_CPB04g01250</name>
</gene>
<name>A0AAV9F2M1_ACOCL</name>
<sequence length="69" mass="7976">MREFEEKESRVRSTPGEDEEHLKVIEKQKKAISDMEDDASVHEITQKSAMDTEITCLKEVIIEKDNIIA</sequence>
<evidence type="ECO:0000313" key="3">
    <source>
        <dbReference type="Proteomes" id="UP001180020"/>
    </source>
</evidence>
<accession>A0AAV9F2M1</accession>
<reference evidence="2" key="2">
    <citation type="submission" date="2023-06" db="EMBL/GenBank/DDBJ databases">
        <authorList>
            <person name="Ma L."/>
            <person name="Liu K.-W."/>
            <person name="Li Z."/>
            <person name="Hsiao Y.-Y."/>
            <person name="Qi Y."/>
            <person name="Fu T."/>
            <person name="Tang G."/>
            <person name="Zhang D."/>
            <person name="Sun W.-H."/>
            <person name="Liu D.-K."/>
            <person name="Li Y."/>
            <person name="Chen G.-Z."/>
            <person name="Liu X.-D."/>
            <person name="Liao X.-Y."/>
            <person name="Jiang Y.-T."/>
            <person name="Yu X."/>
            <person name="Hao Y."/>
            <person name="Huang J."/>
            <person name="Zhao X.-W."/>
            <person name="Ke S."/>
            <person name="Chen Y.-Y."/>
            <person name="Wu W.-L."/>
            <person name="Hsu J.-L."/>
            <person name="Lin Y.-F."/>
            <person name="Huang M.-D."/>
            <person name="Li C.-Y."/>
            <person name="Huang L."/>
            <person name="Wang Z.-W."/>
            <person name="Zhao X."/>
            <person name="Zhong W.-Y."/>
            <person name="Peng D.-H."/>
            <person name="Ahmad S."/>
            <person name="Lan S."/>
            <person name="Zhang J.-S."/>
            <person name="Tsai W.-C."/>
            <person name="Van De Peer Y."/>
            <person name="Liu Z.-J."/>
        </authorList>
    </citation>
    <scope>NUCLEOTIDE SEQUENCE</scope>
    <source>
        <strain evidence="2">CP</strain>
        <tissue evidence="2">Leaves</tissue>
    </source>
</reference>
<feature type="compositionally biased region" description="Basic and acidic residues" evidence="1">
    <location>
        <begin position="1"/>
        <end position="11"/>
    </location>
</feature>
<evidence type="ECO:0000313" key="2">
    <source>
        <dbReference type="EMBL" id="KAK1319831.1"/>
    </source>
</evidence>
<dbReference type="AlphaFoldDB" id="A0AAV9F2M1"/>
<dbReference type="EMBL" id="JAUJYO010000004">
    <property type="protein sequence ID" value="KAK1319831.1"/>
    <property type="molecule type" value="Genomic_DNA"/>
</dbReference>
<dbReference type="Proteomes" id="UP001180020">
    <property type="component" value="Unassembled WGS sequence"/>
</dbReference>
<reference evidence="2" key="1">
    <citation type="journal article" date="2023" name="Nat. Commun.">
        <title>Diploid and tetraploid genomes of Acorus and the evolution of monocots.</title>
        <authorList>
            <person name="Ma L."/>
            <person name="Liu K.W."/>
            <person name="Li Z."/>
            <person name="Hsiao Y.Y."/>
            <person name="Qi Y."/>
            <person name="Fu T."/>
            <person name="Tang G.D."/>
            <person name="Zhang D."/>
            <person name="Sun W.H."/>
            <person name="Liu D.K."/>
            <person name="Li Y."/>
            <person name="Chen G.Z."/>
            <person name="Liu X.D."/>
            <person name="Liao X.Y."/>
            <person name="Jiang Y.T."/>
            <person name="Yu X."/>
            <person name="Hao Y."/>
            <person name="Huang J."/>
            <person name="Zhao X.W."/>
            <person name="Ke S."/>
            <person name="Chen Y.Y."/>
            <person name="Wu W.L."/>
            <person name="Hsu J.L."/>
            <person name="Lin Y.F."/>
            <person name="Huang M.D."/>
            <person name="Li C.Y."/>
            <person name="Huang L."/>
            <person name="Wang Z.W."/>
            <person name="Zhao X."/>
            <person name="Zhong W.Y."/>
            <person name="Peng D.H."/>
            <person name="Ahmad S."/>
            <person name="Lan S."/>
            <person name="Zhang J.S."/>
            <person name="Tsai W.C."/>
            <person name="Van de Peer Y."/>
            <person name="Liu Z.J."/>
        </authorList>
    </citation>
    <scope>NUCLEOTIDE SEQUENCE</scope>
    <source>
        <strain evidence="2">CP</strain>
    </source>
</reference>
<organism evidence="2 3">
    <name type="scientific">Acorus calamus</name>
    <name type="common">Sweet flag</name>
    <dbReference type="NCBI Taxonomy" id="4465"/>
    <lineage>
        <taxon>Eukaryota</taxon>
        <taxon>Viridiplantae</taxon>
        <taxon>Streptophyta</taxon>
        <taxon>Embryophyta</taxon>
        <taxon>Tracheophyta</taxon>
        <taxon>Spermatophyta</taxon>
        <taxon>Magnoliopsida</taxon>
        <taxon>Liliopsida</taxon>
        <taxon>Acoraceae</taxon>
        <taxon>Acorus</taxon>
    </lineage>
</organism>
<protein>
    <submittedName>
        <fullName evidence="2">Uncharacterized protein</fullName>
    </submittedName>
</protein>